<gene>
    <name evidence="2" type="ORF">Tco_0875118</name>
</gene>
<name>A0ABQ5BRD8_9ASTR</name>
<feature type="compositionally biased region" description="Basic and acidic residues" evidence="1">
    <location>
        <begin position="189"/>
        <end position="209"/>
    </location>
</feature>
<keyword evidence="3" id="KW-1185">Reference proteome</keyword>
<feature type="region of interest" description="Disordered" evidence="1">
    <location>
        <begin position="152"/>
        <end position="232"/>
    </location>
</feature>
<dbReference type="Proteomes" id="UP001151760">
    <property type="component" value="Unassembled WGS sequence"/>
</dbReference>
<proteinExistence type="predicted"/>
<reference evidence="2" key="1">
    <citation type="journal article" date="2022" name="Int. J. Mol. Sci.">
        <title>Draft Genome of Tanacetum Coccineum: Genomic Comparison of Closely Related Tanacetum-Family Plants.</title>
        <authorList>
            <person name="Yamashiro T."/>
            <person name="Shiraishi A."/>
            <person name="Nakayama K."/>
            <person name="Satake H."/>
        </authorList>
    </citation>
    <scope>NUCLEOTIDE SEQUENCE</scope>
</reference>
<comment type="caution">
    <text evidence="2">The sequence shown here is derived from an EMBL/GenBank/DDBJ whole genome shotgun (WGS) entry which is preliminary data.</text>
</comment>
<evidence type="ECO:0000313" key="2">
    <source>
        <dbReference type="EMBL" id="GJT16412.1"/>
    </source>
</evidence>
<accession>A0ABQ5BRD8</accession>
<organism evidence="2 3">
    <name type="scientific">Tanacetum coccineum</name>
    <dbReference type="NCBI Taxonomy" id="301880"/>
    <lineage>
        <taxon>Eukaryota</taxon>
        <taxon>Viridiplantae</taxon>
        <taxon>Streptophyta</taxon>
        <taxon>Embryophyta</taxon>
        <taxon>Tracheophyta</taxon>
        <taxon>Spermatophyta</taxon>
        <taxon>Magnoliopsida</taxon>
        <taxon>eudicotyledons</taxon>
        <taxon>Gunneridae</taxon>
        <taxon>Pentapetalae</taxon>
        <taxon>asterids</taxon>
        <taxon>campanulids</taxon>
        <taxon>Asterales</taxon>
        <taxon>Asteraceae</taxon>
        <taxon>Asteroideae</taxon>
        <taxon>Anthemideae</taxon>
        <taxon>Anthemidinae</taxon>
        <taxon>Tanacetum</taxon>
    </lineage>
</organism>
<protein>
    <submittedName>
        <fullName evidence="2">Uncharacterized protein</fullName>
    </submittedName>
</protein>
<dbReference type="EMBL" id="BQNB010013471">
    <property type="protein sequence ID" value="GJT16412.1"/>
    <property type="molecule type" value="Genomic_DNA"/>
</dbReference>
<sequence>MVELLCYGPNEVDLEQGMEELLYYDIDDGASINGKEGDLETWFSDEEVDQDIYVEWQYDPYRLVDELKESEEISDMFAKLNQAMDELDQVIEVEDVMSLSFLCVICFVIIDYSILTLWECEYAPPTYTALSYSLAARKELTKSVHELQVNTPLVSPFPQSDKDSDDDEVLNELSTDSVRESNGSGTEALKIDEERDPGRTPESRPPPDDEKMEEDQAGSDPGKSHVALAGPSPKLMHDDFIATVYLNIHESLKLPGDEHVILEDLLSSSGTLSSMKNLDDAYTYRDQFLNDKSTEDELVKLNIEVEVVSMVTVPIYQDDTLVPPLSTLVIEISSPISSSPPVYIPIITATAVTTSTTLTSSTIALPPPLPTQSSTDPKLVARVSTLEKRNA</sequence>
<evidence type="ECO:0000256" key="1">
    <source>
        <dbReference type="SAM" id="MobiDB-lite"/>
    </source>
</evidence>
<feature type="compositionally biased region" description="Polar residues" evidence="1">
    <location>
        <begin position="172"/>
        <end position="185"/>
    </location>
</feature>
<reference evidence="2" key="2">
    <citation type="submission" date="2022-01" db="EMBL/GenBank/DDBJ databases">
        <authorList>
            <person name="Yamashiro T."/>
            <person name="Shiraishi A."/>
            <person name="Satake H."/>
            <person name="Nakayama K."/>
        </authorList>
    </citation>
    <scope>NUCLEOTIDE SEQUENCE</scope>
</reference>
<evidence type="ECO:0000313" key="3">
    <source>
        <dbReference type="Proteomes" id="UP001151760"/>
    </source>
</evidence>